<dbReference type="PANTHER" id="PTHR12176">
    <property type="entry name" value="SAM-DEPENDENT METHYLTRANSFERASE SUPERFAMILY PROTEIN"/>
    <property type="match status" value="1"/>
</dbReference>
<gene>
    <name evidence="14" type="primary">ece2a</name>
</gene>
<dbReference type="CTD" id="100002136"/>
<dbReference type="AlphaFoldDB" id="A0A6P7K2F5"/>
<comment type="catalytic activity">
    <reaction evidence="8">
        <text>N(6),N(6)-dimethyl-L-lysyl-[protein] + S-adenosyl-L-methionine = N(6),N(6),N(6)-trimethyl-L-lysyl-[protein] + S-adenosyl-L-homocysteine + H(+)</text>
        <dbReference type="Rhea" id="RHEA:54200"/>
        <dbReference type="Rhea" id="RHEA-COMP:13826"/>
        <dbReference type="Rhea" id="RHEA-COMP:13827"/>
        <dbReference type="ChEBI" id="CHEBI:15378"/>
        <dbReference type="ChEBI" id="CHEBI:57856"/>
        <dbReference type="ChEBI" id="CHEBI:59789"/>
        <dbReference type="ChEBI" id="CHEBI:61961"/>
        <dbReference type="ChEBI" id="CHEBI:61976"/>
    </reaction>
</comment>
<keyword evidence="3 14" id="KW-0489">Methyltransferase</keyword>
<dbReference type="InParanoid" id="A0A6P7K2F5"/>
<proteinExistence type="inferred from homology"/>
<comment type="catalytic activity">
    <reaction evidence="6">
        <text>N(6)-methyl-L-lysyl-[protein] + S-adenosyl-L-methionine = N(6),N(6)-dimethyl-L-lysyl-[protein] + S-adenosyl-L-homocysteine + H(+)</text>
        <dbReference type="Rhea" id="RHEA:54196"/>
        <dbReference type="Rhea" id="RHEA-COMP:13053"/>
        <dbReference type="Rhea" id="RHEA-COMP:13827"/>
        <dbReference type="ChEBI" id="CHEBI:15378"/>
        <dbReference type="ChEBI" id="CHEBI:57856"/>
        <dbReference type="ChEBI" id="CHEBI:59789"/>
        <dbReference type="ChEBI" id="CHEBI:61929"/>
        <dbReference type="ChEBI" id="CHEBI:61976"/>
    </reaction>
</comment>
<accession>A0A6P7K2F5</accession>
<dbReference type="GO" id="GO:0008757">
    <property type="term" value="F:S-adenosylmethionine-dependent methyltransferase activity"/>
    <property type="evidence" value="ECO:0007669"/>
    <property type="project" value="InterPro"/>
</dbReference>
<evidence type="ECO:0000256" key="11">
    <source>
        <dbReference type="SAM" id="MobiDB-lite"/>
    </source>
</evidence>
<dbReference type="Gene3D" id="3.40.50.150">
    <property type="entry name" value="Vaccinia Virus protein VP39"/>
    <property type="match status" value="1"/>
</dbReference>
<feature type="compositionally biased region" description="Polar residues" evidence="11">
    <location>
        <begin position="222"/>
        <end position="231"/>
    </location>
</feature>
<evidence type="ECO:0000256" key="6">
    <source>
        <dbReference type="ARBA" id="ARBA00048653"/>
    </source>
</evidence>
<evidence type="ECO:0000256" key="9">
    <source>
        <dbReference type="ARBA" id="ARBA00059299"/>
    </source>
</evidence>
<evidence type="ECO:0000256" key="3">
    <source>
        <dbReference type="ARBA" id="ARBA00022603"/>
    </source>
</evidence>
<dbReference type="InterPro" id="IPR051419">
    <property type="entry name" value="Lys/N-term_MeTrsfase_sf"/>
</dbReference>
<evidence type="ECO:0000256" key="7">
    <source>
        <dbReference type="ARBA" id="ARBA00048985"/>
    </source>
</evidence>
<evidence type="ECO:0000256" key="10">
    <source>
        <dbReference type="ARBA" id="ARBA00067848"/>
    </source>
</evidence>
<comment type="function">
    <text evidence="9">Protein-lysine methyltransferase that efficiently catalyzes three successive methylations on 'Lys-36' in eukaryotic translation elongation factor 1 alpha (EEF1A1 or EEF1A2).</text>
</comment>
<dbReference type="InterPro" id="IPR013216">
    <property type="entry name" value="Methyltransf_11"/>
</dbReference>
<dbReference type="InterPro" id="IPR029063">
    <property type="entry name" value="SAM-dependent_MTases_sf"/>
</dbReference>
<dbReference type="FunFam" id="3.40.50.150:FF:000111">
    <property type="entry name" value="EEF1A lysine methyltransferase 4"/>
    <property type="match status" value="1"/>
</dbReference>
<dbReference type="RefSeq" id="XP_028283483.1">
    <property type="nucleotide sequence ID" value="XM_028427682.1"/>
</dbReference>
<dbReference type="SUPFAM" id="SSF53335">
    <property type="entry name" value="S-adenosyl-L-methionine-dependent methyltransferases"/>
    <property type="match status" value="1"/>
</dbReference>
<sequence length="244" mass="28143">MDYLPDSNTRYKDVAYWDERYKTEECFEWLGSFSKFQHLLQNCIKTDDSILILGCGNSNMSGDMYSAGYHTIINIDYSSVCISAMSAKYSNCPGMTWHQMDIRQLSFPDASFDVILEKATLDALMVEEKTPWEVSPQTACFIHQALTEISRCLKPGGRFMSITFAQPFFRKRLYARSEYHWSISHHSYGDGFEYFMYIMTKGEKLSHEDAALEQKMLDDTKSPPSRITATQSEDKDDFLSTIDL</sequence>
<protein>
    <recommendedName>
        <fullName evidence="10">EEF1A lysine methyltransferase 4</fullName>
    </recommendedName>
</protein>
<dbReference type="GeneID" id="114449844"/>
<dbReference type="GO" id="GO:0032259">
    <property type="term" value="P:methylation"/>
    <property type="evidence" value="ECO:0007669"/>
    <property type="project" value="UniProtKB-KW"/>
</dbReference>
<evidence type="ECO:0000256" key="1">
    <source>
        <dbReference type="ARBA" id="ARBA00008361"/>
    </source>
</evidence>
<feature type="domain" description="Methyltransferase type 11" evidence="12">
    <location>
        <begin position="53"/>
        <end position="160"/>
    </location>
</feature>
<keyword evidence="5" id="KW-0949">S-adenosyl-L-methionine</keyword>
<name>A0A6P7K2F5_9TELE</name>
<comment type="similarity">
    <text evidence="1">Belongs to the methyltransferase superfamily.</text>
</comment>
<evidence type="ECO:0000256" key="8">
    <source>
        <dbReference type="ARBA" id="ARBA00052410"/>
    </source>
</evidence>
<reference evidence="14" key="1">
    <citation type="submission" date="2025-08" db="UniProtKB">
        <authorList>
            <consortium name="RefSeq"/>
        </authorList>
    </citation>
    <scope>IDENTIFICATION</scope>
</reference>
<keyword evidence="4" id="KW-0808">Transferase</keyword>
<dbReference type="Proteomes" id="UP000515145">
    <property type="component" value="Chromosome 17"/>
</dbReference>
<dbReference type="CDD" id="cd02440">
    <property type="entry name" value="AdoMet_MTases"/>
    <property type="match status" value="1"/>
</dbReference>
<evidence type="ECO:0000259" key="12">
    <source>
        <dbReference type="Pfam" id="PF08241"/>
    </source>
</evidence>
<keyword evidence="2" id="KW-0597">Phosphoprotein</keyword>
<evidence type="ECO:0000256" key="5">
    <source>
        <dbReference type="ARBA" id="ARBA00022691"/>
    </source>
</evidence>
<evidence type="ECO:0000313" key="13">
    <source>
        <dbReference type="Proteomes" id="UP000515145"/>
    </source>
</evidence>
<evidence type="ECO:0000313" key="14">
    <source>
        <dbReference type="RefSeq" id="XP_028283483.1"/>
    </source>
</evidence>
<dbReference type="OrthoDB" id="411785at2759"/>
<organism evidence="13 14">
    <name type="scientific">Parambassis ranga</name>
    <name type="common">Indian glassy fish</name>
    <dbReference type="NCBI Taxonomy" id="210632"/>
    <lineage>
        <taxon>Eukaryota</taxon>
        <taxon>Metazoa</taxon>
        <taxon>Chordata</taxon>
        <taxon>Craniata</taxon>
        <taxon>Vertebrata</taxon>
        <taxon>Euteleostomi</taxon>
        <taxon>Actinopterygii</taxon>
        <taxon>Neopterygii</taxon>
        <taxon>Teleostei</taxon>
        <taxon>Neoteleostei</taxon>
        <taxon>Acanthomorphata</taxon>
        <taxon>Ovalentaria</taxon>
        <taxon>Ambassidae</taxon>
        <taxon>Parambassis</taxon>
    </lineage>
</organism>
<evidence type="ECO:0000256" key="4">
    <source>
        <dbReference type="ARBA" id="ARBA00022679"/>
    </source>
</evidence>
<feature type="region of interest" description="Disordered" evidence="11">
    <location>
        <begin position="217"/>
        <end position="244"/>
    </location>
</feature>
<dbReference type="PANTHER" id="PTHR12176:SF80">
    <property type="entry name" value="EEF1A LYSINE METHYLTRANSFERASE 4"/>
    <property type="match status" value="1"/>
</dbReference>
<comment type="catalytic activity">
    <reaction evidence="7">
        <text>L-lysyl-[protein] + S-adenosyl-L-methionine = N(6)-methyl-L-lysyl-[protein] + S-adenosyl-L-homocysteine + H(+)</text>
        <dbReference type="Rhea" id="RHEA:51736"/>
        <dbReference type="Rhea" id="RHEA-COMP:9752"/>
        <dbReference type="Rhea" id="RHEA-COMP:13053"/>
        <dbReference type="ChEBI" id="CHEBI:15378"/>
        <dbReference type="ChEBI" id="CHEBI:29969"/>
        <dbReference type="ChEBI" id="CHEBI:57856"/>
        <dbReference type="ChEBI" id="CHEBI:59789"/>
        <dbReference type="ChEBI" id="CHEBI:61929"/>
    </reaction>
</comment>
<keyword evidence="13" id="KW-1185">Reference proteome</keyword>
<dbReference type="Pfam" id="PF08241">
    <property type="entry name" value="Methyltransf_11"/>
    <property type="match status" value="1"/>
</dbReference>
<evidence type="ECO:0000256" key="2">
    <source>
        <dbReference type="ARBA" id="ARBA00022553"/>
    </source>
</evidence>